<evidence type="ECO:0000313" key="1">
    <source>
        <dbReference type="EMBL" id="EOY49757.1"/>
    </source>
</evidence>
<accession>A0A7U9DV53</accession>
<protein>
    <submittedName>
        <fullName evidence="1">Uncharacterized protein</fullName>
    </submittedName>
</protein>
<sequence>MRHRDRPVRRLQVKTRRLVRPTAGPPVAAHASIHIAPDAPLSSAVARWSQTRDARCRLSPV</sequence>
<reference evidence="2" key="1">
    <citation type="journal article" date="2013" name="Genome Biol. Evol.">
        <title>The genome sequence of Streptomyces lividans 66 reveals a novel tRNA-dependent peptide biosynthetic system within a metal-related genomic island.</title>
        <authorList>
            <person name="Cruz-Morales P."/>
            <person name="Vijgenboom E."/>
            <person name="Iruegas-Bocardo F."/>
            <person name="Girard G."/>
            <person name="Yanez-Guerra L.A."/>
            <person name="Ramos-Aboites H.E."/>
            <person name="Pernodet J.L."/>
            <person name="Anne J."/>
            <person name="van Wezel G.P."/>
            <person name="Barona-Gomez F."/>
        </authorList>
    </citation>
    <scope>NUCLEOTIDE SEQUENCE [LARGE SCALE GENOMIC DNA]</scope>
    <source>
        <strain evidence="2">1326</strain>
    </source>
</reference>
<name>A0A7U9DV53_STRLI</name>
<evidence type="ECO:0000313" key="2">
    <source>
        <dbReference type="Proteomes" id="UP000014062"/>
    </source>
</evidence>
<dbReference type="EMBL" id="CM001889">
    <property type="protein sequence ID" value="EOY49757.1"/>
    <property type="molecule type" value="Genomic_DNA"/>
</dbReference>
<proteinExistence type="predicted"/>
<gene>
    <name evidence="1" type="ORF">SLI_5049</name>
</gene>
<dbReference type="AlphaFoldDB" id="A0A7U9DV53"/>
<organism evidence="1 2">
    <name type="scientific">Streptomyces lividans 1326</name>
    <dbReference type="NCBI Taxonomy" id="1200984"/>
    <lineage>
        <taxon>Bacteria</taxon>
        <taxon>Bacillati</taxon>
        <taxon>Actinomycetota</taxon>
        <taxon>Actinomycetes</taxon>
        <taxon>Kitasatosporales</taxon>
        <taxon>Streptomycetaceae</taxon>
        <taxon>Streptomyces</taxon>
    </lineage>
</organism>
<dbReference type="Proteomes" id="UP000014062">
    <property type="component" value="Chromosome"/>
</dbReference>